<evidence type="ECO:0000259" key="2">
    <source>
        <dbReference type="PROSITE" id="PS51465"/>
    </source>
</evidence>
<accession>A0A913WUB6</accession>
<dbReference type="Pfam" id="PF07648">
    <property type="entry name" value="Kazal_2"/>
    <property type="match status" value="1"/>
</dbReference>
<dbReference type="Gene3D" id="3.30.60.30">
    <property type="match status" value="1"/>
</dbReference>
<proteinExistence type="predicted"/>
<dbReference type="OMA" id="DNSGENC"/>
<dbReference type="SUPFAM" id="SSF100895">
    <property type="entry name" value="Kazal-type serine protease inhibitors"/>
    <property type="match status" value="1"/>
</dbReference>
<feature type="domain" description="Kazal-like" evidence="2">
    <location>
        <begin position="22"/>
        <end position="71"/>
    </location>
</feature>
<evidence type="ECO:0000313" key="3">
    <source>
        <dbReference type="EnsemblMetazoa" id="XP_020894222.1"/>
    </source>
</evidence>
<dbReference type="EnsemblMetazoa" id="XM_021038563.1">
    <property type="protein sequence ID" value="XP_020894222.1"/>
    <property type="gene ID" value="LOC110233285"/>
</dbReference>
<keyword evidence="4" id="KW-1185">Reference proteome</keyword>
<dbReference type="Proteomes" id="UP000887567">
    <property type="component" value="Unplaced"/>
</dbReference>
<feature type="signal peptide" evidence="1">
    <location>
        <begin position="1"/>
        <end position="22"/>
    </location>
</feature>
<evidence type="ECO:0000256" key="1">
    <source>
        <dbReference type="SAM" id="SignalP"/>
    </source>
</evidence>
<dbReference type="KEGG" id="epa:110233285"/>
<name>A0A913WUB6_EXADI</name>
<dbReference type="PROSITE" id="PS51465">
    <property type="entry name" value="KAZAL_2"/>
    <property type="match status" value="1"/>
</dbReference>
<dbReference type="CDD" id="cd00104">
    <property type="entry name" value="KAZAL_FS"/>
    <property type="match status" value="1"/>
</dbReference>
<dbReference type="AlphaFoldDB" id="A0A913WUB6"/>
<keyword evidence="1" id="KW-0732">Signal</keyword>
<dbReference type="InterPro" id="IPR002350">
    <property type="entry name" value="Kazal_dom"/>
</dbReference>
<dbReference type="OrthoDB" id="328123at2759"/>
<evidence type="ECO:0000313" key="4">
    <source>
        <dbReference type="Proteomes" id="UP000887567"/>
    </source>
</evidence>
<sequence length="92" mass="10427">MYVMQSRTSLISLCIILHLACASSCPAKCEPVNTPVCGSDDKTYRNVCSMLHRNCNNRNVVRVKHFGKCSRDTNDNSGENCLRIGRRRYLKC</sequence>
<organism evidence="3 4">
    <name type="scientific">Exaiptasia diaphana</name>
    <name type="common">Tropical sea anemone</name>
    <name type="synonym">Aiptasia pulchella</name>
    <dbReference type="NCBI Taxonomy" id="2652724"/>
    <lineage>
        <taxon>Eukaryota</taxon>
        <taxon>Metazoa</taxon>
        <taxon>Cnidaria</taxon>
        <taxon>Anthozoa</taxon>
        <taxon>Hexacorallia</taxon>
        <taxon>Actiniaria</taxon>
        <taxon>Aiptasiidae</taxon>
        <taxon>Exaiptasia</taxon>
    </lineage>
</organism>
<protein>
    <recommendedName>
        <fullName evidence="2">Kazal-like domain-containing protein</fullName>
    </recommendedName>
</protein>
<feature type="chain" id="PRO_5036850633" description="Kazal-like domain-containing protein" evidence="1">
    <location>
        <begin position="23"/>
        <end position="92"/>
    </location>
</feature>
<dbReference type="GeneID" id="110233285"/>
<dbReference type="InterPro" id="IPR036058">
    <property type="entry name" value="Kazal_dom_sf"/>
</dbReference>
<dbReference type="SMART" id="SM00280">
    <property type="entry name" value="KAZAL"/>
    <property type="match status" value="1"/>
</dbReference>
<dbReference type="RefSeq" id="XP_020894222.1">
    <property type="nucleotide sequence ID" value="XM_021038563.1"/>
</dbReference>
<reference evidence="3" key="1">
    <citation type="submission" date="2022-11" db="UniProtKB">
        <authorList>
            <consortium name="EnsemblMetazoa"/>
        </authorList>
    </citation>
    <scope>IDENTIFICATION</scope>
</reference>